<reference evidence="2" key="1">
    <citation type="submission" date="2016-03" db="EMBL/GenBank/DDBJ databases">
        <title>Characterization of Acinetobacter baumannii phage vB_AbaM_ME3.</title>
        <authorList>
            <person name="Buttimer C.T.H."/>
            <person name="Elbreki M."/>
            <person name="Coffey A."/>
        </authorList>
    </citation>
    <scope>NUCLEOTIDE SEQUENCE [LARGE SCALE GENOMIC DNA]</scope>
</reference>
<proteinExistence type="predicted"/>
<dbReference type="OrthoDB" id="39861at10239"/>
<sequence>MTEFTFVQTCTACPEQYEVFSNGIQVGYLRLRHGHFRVDYPDCGGETIYSANTKGDGYFEDDERGFFLEEATKAIKAKLLSIEQEITFDDQD</sequence>
<gene>
    <name evidence="1" type="ORF">ME3_265</name>
</gene>
<accession>A0A172Q0P4</accession>
<name>A0A172Q0P4_9CAUD</name>
<dbReference type="SMR" id="A0A172Q0P4"/>
<evidence type="ECO:0000313" key="2">
    <source>
        <dbReference type="Proteomes" id="UP000225947"/>
    </source>
</evidence>
<organism evidence="1 2">
    <name type="scientific">Acinetobacter phage vB_AbaM_ME3</name>
    <dbReference type="NCBI Taxonomy" id="1837876"/>
    <lineage>
        <taxon>Viruses</taxon>
        <taxon>Duplodnaviria</taxon>
        <taxon>Heunggongvirae</taxon>
        <taxon>Uroviricota</taxon>
        <taxon>Caudoviricetes</taxon>
        <taxon>Metrivirus</taxon>
        <taxon>Metrivirus ME3</taxon>
    </lineage>
</organism>
<evidence type="ECO:0000313" key="1">
    <source>
        <dbReference type="EMBL" id="AND75426.1"/>
    </source>
</evidence>
<dbReference type="Proteomes" id="UP000225947">
    <property type="component" value="Segment"/>
</dbReference>
<keyword evidence="2" id="KW-1185">Reference proteome</keyword>
<protein>
    <submittedName>
        <fullName evidence="1">F-box domain protein</fullName>
    </submittedName>
</protein>
<dbReference type="EMBL" id="KU935715">
    <property type="protein sequence ID" value="AND75426.1"/>
    <property type="molecule type" value="Genomic_DNA"/>
</dbReference>